<dbReference type="EMBL" id="FNFE01000001">
    <property type="protein sequence ID" value="SDJ68285.1"/>
    <property type="molecule type" value="Genomic_DNA"/>
</dbReference>
<sequence>MKSDSDNFPFVSVIIPVYNDPDGVRSCLTALIEQTYPNSCFEVLVVDNGSTDETRSVVREFPVQLLLEDKIQGSYAARNRGIKEASGEILAFVDADCTPEAEWIESGVSMMVQKDADLVAGRVRFKFTSKQTAAERFDAKGNMRNDKTVRDGIGKTANLFTRRSVVDEIGMFPQDLRSGGDVYWTRSATKAGMNIVYSPDAIVNHPSRQLRSLLGKMYRVGTGSVEMWYLDDQTTTWTILTGLVKFPLKAFRFAETGDKKETAANVETPPDRDVEQTLGFYFAAGLAVTALMIGRIVGLVKLIPRVLIT</sequence>
<keyword evidence="1" id="KW-0812">Transmembrane</keyword>
<keyword evidence="1" id="KW-1133">Transmembrane helix</keyword>
<evidence type="ECO:0000256" key="1">
    <source>
        <dbReference type="SAM" id="Phobius"/>
    </source>
</evidence>
<dbReference type="InterPro" id="IPR050834">
    <property type="entry name" value="Glycosyltransf_2"/>
</dbReference>
<accession>A0A1G8VS98</accession>
<keyword evidence="1" id="KW-0472">Membrane</keyword>
<evidence type="ECO:0000259" key="2">
    <source>
        <dbReference type="Pfam" id="PF00535"/>
    </source>
</evidence>
<dbReference type="OrthoDB" id="46222at2157"/>
<dbReference type="SUPFAM" id="SSF53448">
    <property type="entry name" value="Nucleotide-diphospho-sugar transferases"/>
    <property type="match status" value="1"/>
</dbReference>
<dbReference type="PANTHER" id="PTHR43685">
    <property type="entry name" value="GLYCOSYLTRANSFERASE"/>
    <property type="match status" value="1"/>
</dbReference>
<organism evidence="3 4">
    <name type="scientific">Natronorubrum texcoconense</name>
    <dbReference type="NCBI Taxonomy" id="1095776"/>
    <lineage>
        <taxon>Archaea</taxon>
        <taxon>Methanobacteriati</taxon>
        <taxon>Methanobacteriota</taxon>
        <taxon>Stenosarchaea group</taxon>
        <taxon>Halobacteria</taxon>
        <taxon>Halobacteriales</taxon>
        <taxon>Natrialbaceae</taxon>
        <taxon>Natronorubrum</taxon>
    </lineage>
</organism>
<feature type="transmembrane region" description="Helical" evidence="1">
    <location>
        <begin position="278"/>
        <end position="300"/>
    </location>
</feature>
<protein>
    <submittedName>
        <fullName evidence="3">Glycosyltransferase, GT2 family</fullName>
    </submittedName>
</protein>
<proteinExistence type="predicted"/>
<evidence type="ECO:0000313" key="4">
    <source>
        <dbReference type="Proteomes" id="UP000198882"/>
    </source>
</evidence>
<evidence type="ECO:0000313" key="3">
    <source>
        <dbReference type="EMBL" id="SDJ68285.1"/>
    </source>
</evidence>
<dbReference type="InterPro" id="IPR029044">
    <property type="entry name" value="Nucleotide-diphossugar_trans"/>
</dbReference>
<keyword evidence="4" id="KW-1185">Reference proteome</keyword>
<dbReference type="Pfam" id="PF00535">
    <property type="entry name" value="Glycos_transf_2"/>
    <property type="match status" value="1"/>
</dbReference>
<dbReference type="Proteomes" id="UP000198882">
    <property type="component" value="Unassembled WGS sequence"/>
</dbReference>
<keyword evidence="3" id="KW-0808">Transferase</keyword>
<name>A0A1G8VS98_9EURY</name>
<reference evidence="4" key="1">
    <citation type="submission" date="2016-10" db="EMBL/GenBank/DDBJ databases">
        <authorList>
            <person name="Varghese N."/>
            <person name="Submissions S."/>
        </authorList>
    </citation>
    <scope>NUCLEOTIDE SEQUENCE [LARGE SCALE GENOMIC DNA]</scope>
    <source>
        <strain evidence="4">B4,CECT 8067,JCM 17497</strain>
    </source>
</reference>
<dbReference type="InterPro" id="IPR001173">
    <property type="entry name" value="Glyco_trans_2-like"/>
</dbReference>
<gene>
    <name evidence="3" type="ORF">SAMN04515672_1455</name>
</gene>
<dbReference type="AlphaFoldDB" id="A0A1G8VS98"/>
<dbReference type="Gene3D" id="3.90.550.10">
    <property type="entry name" value="Spore Coat Polysaccharide Biosynthesis Protein SpsA, Chain A"/>
    <property type="match status" value="1"/>
</dbReference>
<dbReference type="RefSeq" id="WP_090303867.1">
    <property type="nucleotide sequence ID" value="NZ_FNFE01000001.1"/>
</dbReference>
<dbReference type="STRING" id="1095776.SAMN04515672_1455"/>
<feature type="domain" description="Glycosyltransferase 2-like" evidence="2">
    <location>
        <begin position="12"/>
        <end position="135"/>
    </location>
</feature>
<dbReference type="GO" id="GO:0016740">
    <property type="term" value="F:transferase activity"/>
    <property type="evidence" value="ECO:0007669"/>
    <property type="project" value="UniProtKB-KW"/>
</dbReference>
<dbReference type="PANTHER" id="PTHR43685:SF2">
    <property type="entry name" value="GLYCOSYLTRANSFERASE 2-LIKE DOMAIN-CONTAINING PROTEIN"/>
    <property type="match status" value="1"/>
</dbReference>